<name>A0A0K1PEG7_9BACT</name>
<keyword evidence="4" id="KW-0067">ATP-binding</keyword>
<organism evidence="7 8">
    <name type="scientific">Vulgatibacter incomptus</name>
    <dbReference type="NCBI Taxonomy" id="1391653"/>
    <lineage>
        <taxon>Bacteria</taxon>
        <taxon>Pseudomonadati</taxon>
        <taxon>Myxococcota</taxon>
        <taxon>Myxococcia</taxon>
        <taxon>Myxococcales</taxon>
        <taxon>Cystobacterineae</taxon>
        <taxon>Vulgatibacteraceae</taxon>
        <taxon>Vulgatibacter</taxon>
    </lineage>
</organism>
<dbReference type="InterPro" id="IPR000719">
    <property type="entry name" value="Prot_kinase_dom"/>
</dbReference>
<protein>
    <submittedName>
        <fullName evidence="7">Serine/threonine protein kinase</fullName>
    </submittedName>
</protein>
<feature type="domain" description="Protein kinase" evidence="6">
    <location>
        <begin position="4"/>
        <end position="279"/>
    </location>
</feature>
<accession>A0A0K1PEG7</accession>
<dbReference type="GO" id="GO:0005524">
    <property type="term" value="F:ATP binding"/>
    <property type="evidence" value="ECO:0007669"/>
    <property type="project" value="UniProtKB-KW"/>
</dbReference>
<evidence type="ECO:0000259" key="6">
    <source>
        <dbReference type="PROSITE" id="PS50011"/>
    </source>
</evidence>
<dbReference type="PANTHER" id="PTHR43289:SF34">
    <property type="entry name" value="SERINE_THREONINE-PROTEIN KINASE YBDM-RELATED"/>
    <property type="match status" value="1"/>
</dbReference>
<reference evidence="7 8" key="1">
    <citation type="submission" date="2015-08" db="EMBL/GenBank/DDBJ databases">
        <authorList>
            <person name="Babu N.S."/>
            <person name="Beckwith C.J."/>
            <person name="Beseler K.G."/>
            <person name="Brison A."/>
            <person name="Carone J.V."/>
            <person name="Caskin T.P."/>
            <person name="Diamond M."/>
            <person name="Durham M.E."/>
            <person name="Foxe J.M."/>
            <person name="Go M."/>
            <person name="Henderson B.A."/>
            <person name="Jones I.B."/>
            <person name="McGettigan J.A."/>
            <person name="Micheletti S.J."/>
            <person name="Nasrallah M.E."/>
            <person name="Ortiz D."/>
            <person name="Piller C.R."/>
            <person name="Privatt S.R."/>
            <person name="Schneider S.L."/>
            <person name="Sharp S."/>
            <person name="Smith T.C."/>
            <person name="Stanton J.D."/>
            <person name="Ullery H.E."/>
            <person name="Wilson R.J."/>
            <person name="Serrano M.G."/>
            <person name="Buck G."/>
            <person name="Lee V."/>
            <person name="Wang Y."/>
            <person name="Carvalho R."/>
            <person name="Voegtly L."/>
            <person name="Shi R."/>
            <person name="Duckworth R."/>
            <person name="Johnson A."/>
            <person name="Loviza R."/>
            <person name="Walstead R."/>
            <person name="Shah Z."/>
            <person name="Kiflezghi M."/>
            <person name="Wade K."/>
            <person name="Ball S.L."/>
            <person name="Bradley K.W."/>
            <person name="Asai D.J."/>
            <person name="Bowman C.A."/>
            <person name="Russell D.A."/>
            <person name="Pope W.H."/>
            <person name="Jacobs-Sera D."/>
            <person name="Hendrix R.W."/>
            <person name="Hatfull G.F."/>
        </authorList>
    </citation>
    <scope>NUCLEOTIDE SEQUENCE [LARGE SCALE GENOMIC DNA]</scope>
    <source>
        <strain evidence="7 8">DSM 27710</strain>
    </source>
</reference>
<dbReference type="Gene3D" id="3.30.300.160">
    <property type="entry name" value="Type II secretion system, protein E, N-terminal domain"/>
    <property type="match status" value="1"/>
</dbReference>
<dbReference type="PATRIC" id="fig|1391653.3.peg.2391"/>
<dbReference type="InterPro" id="IPR037257">
    <property type="entry name" value="T2SS_E_N_sf"/>
</dbReference>
<evidence type="ECO:0000256" key="3">
    <source>
        <dbReference type="ARBA" id="ARBA00022777"/>
    </source>
</evidence>
<keyword evidence="7" id="KW-0723">Serine/threonine-protein kinase</keyword>
<evidence type="ECO:0000313" key="8">
    <source>
        <dbReference type="Proteomes" id="UP000055590"/>
    </source>
</evidence>
<evidence type="ECO:0000256" key="1">
    <source>
        <dbReference type="ARBA" id="ARBA00022679"/>
    </source>
</evidence>
<dbReference type="Gene3D" id="3.30.200.20">
    <property type="entry name" value="Phosphorylase Kinase, domain 1"/>
    <property type="match status" value="1"/>
</dbReference>
<dbReference type="OrthoDB" id="5478837at2"/>
<proteinExistence type="predicted"/>
<dbReference type="STRING" id="1391653.AKJ08_2292"/>
<sequence>MGSYQIIRRLAVGGMAEVFLGKRVGTGGFEKPVAIKRLLPALAADPKSAEAFLREARICVQLVHSNVVQVLDLGTAANHPYLVMELVDGEDLRRVLNAAATLDLPLGPPEAIHIAALVADALAYAWDAVGPDGTPLRLVHRDVNPSNVLLSMKGEVKLADFGVAKAADGRDVTQGNLLKGKVGYLAPELLHGVTASHASDVFLNGVLLFEILAGRPLFGSARDAGSTLARIAHHDEKTLELPPGAPAELKPILRRTLARDPAARYPHASELSHALHGVLQAKGWRVGREAMARRMGRLFPDRVPLDRDLGPGFPLESAPGAGQPSRSARPPEEAQLRAGGRKRIGELMIDARLITEAQLQTLLARQRQEGGRLGEWAATLDFAPVRSVLQLLAGQLGVSYITDERLLEAVPPPELLARFPQNLALRLLALPVAERDGATFVAMADPADLGKLDLIRFRLGGRVTPIVCTEFGVRRAIARAYGGRADELKWRQLDASDPLSLLTTRVIDFEAQEREHHGHEPSQATRPRAQAGAQPPGVLPPGVLPQGLQPQGVFPGAAQPPAVFPAGAQPPGVFPPGAPPPGYVLAYVPAGLHAEGQPLFLAWQAGAQPQADAPPAPNPAAPDEDLEEE</sequence>
<dbReference type="AlphaFoldDB" id="A0A0K1PEG7"/>
<dbReference type="PANTHER" id="PTHR43289">
    <property type="entry name" value="MITOGEN-ACTIVATED PROTEIN KINASE KINASE KINASE 20-RELATED"/>
    <property type="match status" value="1"/>
</dbReference>
<dbReference type="InterPro" id="IPR007831">
    <property type="entry name" value="T2SS_GspE_N"/>
</dbReference>
<dbReference type="KEGG" id="vin:AKJ08_2292"/>
<dbReference type="Gene3D" id="1.10.510.10">
    <property type="entry name" value="Transferase(Phosphotransferase) domain 1"/>
    <property type="match status" value="1"/>
</dbReference>
<feature type="region of interest" description="Disordered" evidence="5">
    <location>
        <begin position="603"/>
        <end position="629"/>
    </location>
</feature>
<feature type="region of interest" description="Disordered" evidence="5">
    <location>
        <begin position="309"/>
        <end position="340"/>
    </location>
</feature>
<dbReference type="Pfam" id="PF05157">
    <property type="entry name" value="MshEN"/>
    <property type="match status" value="1"/>
</dbReference>
<evidence type="ECO:0000256" key="5">
    <source>
        <dbReference type="SAM" id="MobiDB-lite"/>
    </source>
</evidence>
<keyword evidence="1" id="KW-0808">Transferase</keyword>
<dbReference type="Pfam" id="PF00069">
    <property type="entry name" value="Pkinase"/>
    <property type="match status" value="1"/>
</dbReference>
<keyword evidence="8" id="KW-1185">Reference proteome</keyword>
<evidence type="ECO:0000256" key="4">
    <source>
        <dbReference type="ARBA" id="ARBA00022840"/>
    </source>
</evidence>
<evidence type="ECO:0000256" key="2">
    <source>
        <dbReference type="ARBA" id="ARBA00022741"/>
    </source>
</evidence>
<dbReference type="EMBL" id="CP012332">
    <property type="protein sequence ID" value="AKU91905.1"/>
    <property type="molecule type" value="Genomic_DNA"/>
</dbReference>
<dbReference type="PROSITE" id="PS50011">
    <property type="entry name" value="PROTEIN_KINASE_DOM"/>
    <property type="match status" value="1"/>
</dbReference>
<keyword evidence="3 7" id="KW-0418">Kinase</keyword>
<dbReference type="Proteomes" id="UP000055590">
    <property type="component" value="Chromosome"/>
</dbReference>
<dbReference type="SUPFAM" id="SSF160246">
    <property type="entry name" value="EspE N-terminal domain-like"/>
    <property type="match status" value="1"/>
</dbReference>
<dbReference type="CDD" id="cd14014">
    <property type="entry name" value="STKc_PknB_like"/>
    <property type="match status" value="1"/>
</dbReference>
<dbReference type="InterPro" id="IPR011009">
    <property type="entry name" value="Kinase-like_dom_sf"/>
</dbReference>
<keyword evidence="2" id="KW-0547">Nucleotide-binding</keyword>
<evidence type="ECO:0000313" key="7">
    <source>
        <dbReference type="EMBL" id="AKU91905.1"/>
    </source>
</evidence>
<feature type="region of interest" description="Disordered" evidence="5">
    <location>
        <begin position="513"/>
        <end position="562"/>
    </location>
</feature>
<feature type="compositionally biased region" description="Low complexity" evidence="5">
    <location>
        <begin position="544"/>
        <end position="553"/>
    </location>
</feature>
<dbReference type="GO" id="GO:0004674">
    <property type="term" value="F:protein serine/threonine kinase activity"/>
    <property type="evidence" value="ECO:0007669"/>
    <property type="project" value="UniProtKB-KW"/>
</dbReference>
<dbReference type="RefSeq" id="WP_050726148.1">
    <property type="nucleotide sequence ID" value="NZ_CP012332.1"/>
</dbReference>
<dbReference type="SUPFAM" id="SSF56112">
    <property type="entry name" value="Protein kinase-like (PK-like)"/>
    <property type="match status" value="1"/>
</dbReference>
<gene>
    <name evidence="7" type="ORF">AKJ08_2292</name>
</gene>